<feature type="domain" description="Gcp-like" evidence="2">
    <location>
        <begin position="29"/>
        <end position="228"/>
    </location>
</feature>
<dbReference type="Proteomes" id="UP000661649">
    <property type="component" value="Unassembled WGS sequence"/>
</dbReference>
<dbReference type="PANTHER" id="PTHR11735">
    <property type="entry name" value="TRNA N6-ADENOSINE THREONYLCARBAMOYLTRANSFERASE"/>
    <property type="match status" value="1"/>
</dbReference>
<feature type="region of interest" description="Disordered" evidence="1">
    <location>
        <begin position="210"/>
        <end position="240"/>
    </location>
</feature>
<gene>
    <name evidence="3" type="primary">tsaB</name>
    <name evidence="3" type="ORF">H8712_15705</name>
</gene>
<reference evidence="3 4" key="1">
    <citation type="submission" date="2020-08" db="EMBL/GenBank/DDBJ databases">
        <title>Genome public.</title>
        <authorList>
            <person name="Liu C."/>
            <person name="Sun Q."/>
        </authorList>
    </citation>
    <scope>NUCLEOTIDE SEQUENCE [LARGE SCALE GENOMIC DNA]</scope>
    <source>
        <strain evidence="3 4">3_YM_SP_D4_24.mj</strain>
    </source>
</reference>
<evidence type="ECO:0000313" key="4">
    <source>
        <dbReference type="Proteomes" id="UP000661649"/>
    </source>
</evidence>
<dbReference type="InterPro" id="IPR043129">
    <property type="entry name" value="ATPase_NBD"/>
</dbReference>
<dbReference type="Pfam" id="PF00814">
    <property type="entry name" value="TsaD"/>
    <property type="match status" value="1"/>
</dbReference>
<dbReference type="EMBL" id="JACRTP010000012">
    <property type="protein sequence ID" value="MBC8630023.1"/>
    <property type="molecule type" value="Genomic_DNA"/>
</dbReference>
<dbReference type="CDD" id="cd24032">
    <property type="entry name" value="ASKHA_NBD_TsaB"/>
    <property type="match status" value="1"/>
</dbReference>
<dbReference type="SUPFAM" id="SSF53067">
    <property type="entry name" value="Actin-like ATPase domain"/>
    <property type="match status" value="2"/>
</dbReference>
<organism evidence="3 4">
    <name type="scientific">Blautia stercoris</name>
    <dbReference type="NCBI Taxonomy" id="871664"/>
    <lineage>
        <taxon>Bacteria</taxon>
        <taxon>Bacillati</taxon>
        <taxon>Bacillota</taxon>
        <taxon>Clostridia</taxon>
        <taxon>Lachnospirales</taxon>
        <taxon>Lachnospiraceae</taxon>
        <taxon>Blautia</taxon>
    </lineage>
</organism>
<dbReference type="NCBIfam" id="TIGR03725">
    <property type="entry name" value="T6A_YeaZ"/>
    <property type="match status" value="1"/>
</dbReference>
<dbReference type="InterPro" id="IPR022496">
    <property type="entry name" value="T6A_TsaB"/>
</dbReference>
<sequence length="240" mass="26605">MKLLAIDSSGLVASVAVIEEETLVAEYTMNYKKTHSQTLLPMLEEIKKSIDLDLSSIDAIAVAAGPGSFTGLRIGSATAKGLGLALDKPLISVPTVDALAYNLYDTDEDTIICPIMDARRKQVYTGMYCFLNHQMQVVKEQDAVALEELIKELNRMERPVIFLGDAVPVYKELIQENCKVPYSFAPAHLSRQRAGAVGMLGALYFKEGKTESAAEHKPEYLRVSQAERERAERLKQENHE</sequence>
<dbReference type="InterPro" id="IPR000905">
    <property type="entry name" value="Gcp-like_dom"/>
</dbReference>
<comment type="caution">
    <text evidence="3">The sequence shown here is derived from an EMBL/GenBank/DDBJ whole genome shotgun (WGS) entry which is preliminary data.</text>
</comment>
<dbReference type="Gene3D" id="3.30.420.40">
    <property type="match status" value="2"/>
</dbReference>
<keyword evidence="4" id="KW-1185">Reference proteome</keyword>
<dbReference type="PANTHER" id="PTHR11735:SF11">
    <property type="entry name" value="TRNA THREONYLCARBAMOYLADENOSINE BIOSYNTHESIS PROTEIN TSAB"/>
    <property type="match status" value="1"/>
</dbReference>
<protein>
    <submittedName>
        <fullName evidence="3">tRNA (Adenosine(37)-N6)-threonylcarbamoyltransferase complex dimerization subunit type 1 TsaB</fullName>
    </submittedName>
</protein>
<dbReference type="RefSeq" id="WP_117457157.1">
    <property type="nucleotide sequence ID" value="NZ_JACRTP010000012.1"/>
</dbReference>
<name>A0ABR7PF17_9FIRM</name>
<evidence type="ECO:0000256" key="1">
    <source>
        <dbReference type="SAM" id="MobiDB-lite"/>
    </source>
</evidence>
<proteinExistence type="predicted"/>
<accession>A0ABR7PF17</accession>
<evidence type="ECO:0000313" key="3">
    <source>
        <dbReference type="EMBL" id="MBC8630023.1"/>
    </source>
</evidence>
<evidence type="ECO:0000259" key="2">
    <source>
        <dbReference type="Pfam" id="PF00814"/>
    </source>
</evidence>